<protein>
    <submittedName>
        <fullName evidence="1">Uncharacterized protein</fullName>
    </submittedName>
</protein>
<gene>
    <name evidence="1" type="ORF">QAD02_005167</name>
</gene>
<accession>A0ACC2NWH7</accession>
<evidence type="ECO:0000313" key="1">
    <source>
        <dbReference type="EMBL" id="KAJ8673905.1"/>
    </source>
</evidence>
<evidence type="ECO:0000313" key="2">
    <source>
        <dbReference type="Proteomes" id="UP001239111"/>
    </source>
</evidence>
<dbReference type="EMBL" id="CM056743">
    <property type="protein sequence ID" value="KAJ8673905.1"/>
    <property type="molecule type" value="Genomic_DNA"/>
</dbReference>
<keyword evidence="2" id="KW-1185">Reference proteome</keyword>
<comment type="caution">
    <text evidence="1">The sequence shown here is derived from an EMBL/GenBank/DDBJ whole genome shotgun (WGS) entry which is preliminary data.</text>
</comment>
<feature type="non-terminal residue" evidence="1">
    <location>
        <position position="404"/>
    </location>
</feature>
<name>A0ACC2NWH7_9HYME</name>
<reference evidence="1" key="1">
    <citation type="submission" date="2023-04" db="EMBL/GenBank/DDBJ databases">
        <title>A chromosome-level genome assembly of the parasitoid wasp Eretmocerus hayati.</title>
        <authorList>
            <person name="Zhong Y."/>
            <person name="Liu S."/>
            <person name="Liu Y."/>
        </authorList>
    </citation>
    <scope>NUCLEOTIDE SEQUENCE</scope>
    <source>
        <strain evidence="1">ZJU_SS_LIU_2023</strain>
    </source>
</reference>
<organism evidence="1 2">
    <name type="scientific">Eretmocerus hayati</name>
    <dbReference type="NCBI Taxonomy" id="131215"/>
    <lineage>
        <taxon>Eukaryota</taxon>
        <taxon>Metazoa</taxon>
        <taxon>Ecdysozoa</taxon>
        <taxon>Arthropoda</taxon>
        <taxon>Hexapoda</taxon>
        <taxon>Insecta</taxon>
        <taxon>Pterygota</taxon>
        <taxon>Neoptera</taxon>
        <taxon>Endopterygota</taxon>
        <taxon>Hymenoptera</taxon>
        <taxon>Apocrita</taxon>
        <taxon>Proctotrupomorpha</taxon>
        <taxon>Chalcidoidea</taxon>
        <taxon>Aphelinidae</taxon>
        <taxon>Aphelininae</taxon>
        <taxon>Eretmocerus</taxon>
    </lineage>
</organism>
<dbReference type="Proteomes" id="UP001239111">
    <property type="component" value="Chromosome 3"/>
</dbReference>
<proteinExistence type="predicted"/>
<sequence>MGQDITMDRKRLQPIYSIQICRYLMIPIGIWPLDETATLLCRVLSQLAKAIVFFQISFIMVPCVSHILIEEHDLQVQVKQLGPLSFVVMSISKYCTILATMNEIRACLQHIEDDWVSLNTMGDTAETEIMRRSDKLGKFLSLLSAIFTYASVLSYYTVLPYSINKMIASEFRENMLSVNGTGNKNSEPPRILTWPVYTSLMHVDQSPAYEIVCFMQFISGYCIHTIASAACSLMAVFVSHICGQLEIIALELRGPVNGARQVSSDPDKMAKIVQRHLRALNFADKVNTNMATVCFVEFAGCTLNICMLEYYFVSEIVNHNPFGVITYSFIWMSFVFNIFIFCYIGQLLTDQCEKVSEAAYDMDWFTFSGNKARDLMMIIAIANRAPRRITAGKIFFMNLENFGK</sequence>